<dbReference type="InterPro" id="IPR019356">
    <property type="entry name" value="Menorin_dom"/>
</dbReference>
<evidence type="ECO:0000259" key="2">
    <source>
        <dbReference type="Pfam" id="PF10223"/>
    </source>
</evidence>
<evidence type="ECO:0000313" key="3">
    <source>
        <dbReference type="EMBL" id="KAG7373869.1"/>
    </source>
</evidence>
<accession>A0A9K3M4T6</accession>
<dbReference type="OrthoDB" id="413402at2759"/>
<proteinExistence type="inferred from homology"/>
<dbReference type="GO" id="GO:0005615">
    <property type="term" value="C:extracellular space"/>
    <property type="evidence" value="ECO:0007669"/>
    <property type="project" value="TreeGrafter"/>
</dbReference>
<sequence>MMTAVSPELDEFPSVWAHAVNSVEKLMAAMSDQAITSIECDVMMSEPTVPNLEDGVPILSHPPFRQGDLTLGKLLDTVTEPTEDGTRNLITKHLKLDFKEIQALKPSLQLLQKMEIYNPYQKVVILNADILPGPGKRALDPTVMVPADEFVTCCLNYIEMETSHPDKAAKFAFSLGYRCDYTNTDGYLASDAVAMKDIVEQYQLHSKQHVTITLALNARLLARNMSAFDSFLEDYATSNVLAWTGSGEPPIPLEEMHAIKTYYVSKGMVDRIEFDCCIEK</sequence>
<feature type="domain" description="Menorin-like" evidence="2">
    <location>
        <begin position="15"/>
        <end position="259"/>
    </location>
</feature>
<comment type="caution">
    <text evidence="3">The sequence shown here is derived from an EMBL/GenBank/DDBJ whole genome shotgun (WGS) entry which is preliminary data.</text>
</comment>
<dbReference type="AlphaFoldDB" id="A0A9K3M4T6"/>
<evidence type="ECO:0000256" key="1">
    <source>
        <dbReference type="ARBA" id="ARBA00044953"/>
    </source>
</evidence>
<dbReference type="PANTHER" id="PTHR21184:SF6">
    <property type="entry name" value="CONSERVED PLASMA MEMBRANE PROTEIN"/>
    <property type="match status" value="1"/>
</dbReference>
<dbReference type="EMBL" id="JAGRRH010000001">
    <property type="protein sequence ID" value="KAG7373869.1"/>
    <property type="molecule type" value="Genomic_DNA"/>
</dbReference>
<organism evidence="3 4">
    <name type="scientific">Nitzschia inconspicua</name>
    <dbReference type="NCBI Taxonomy" id="303405"/>
    <lineage>
        <taxon>Eukaryota</taxon>
        <taxon>Sar</taxon>
        <taxon>Stramenopiles</taxon>
        <taxon>Ochrophyta</taxon>
        <taxon>Bacillariophyta</taxon>
        <taxon>Bacillariophyceae</taxon>
        <taxon>Bacillariophycidae</taxon>
        <taxon>Bacillariales</taxon>
        <taxon>Bacillariaceae</taxon>
        <taxon>Nitzschia</taxon>
    </lineage>
</organism>
<dbReference type="PANTHER" id="PTHR21184">
    <property type="entry name" value="MENORIN (DENDRITIC BRANCHING PROTEIN)"/>
    <property type="match status" value="1"/>
</dbReference>
<name>A0A9K3M4T6_9STRA</name>
<comment type="similarity">
    <text evidence="1">Belongs to the menorin family.</text>
</comment>
<evidence type="ECO:0000313" key="4">
    <source>
        <dbReference type="Proteomes" id="UP000693970"/>
    </source>
</evidence>
<dbReference type="Proteomes" id="UP000693970">
    <property type="component" value="Unassembled WGS sequence"/>
</dbReference>
<reference evidence="3" key="2">
    <citation type="submission" date="2021-04" db="EMBL/GenBank/DDBJ databases">
        <authorList>
            <person name="Podell S."/>
        </authorList>
    </citation>
    <scope>NUCLEOTIDE SEQUENCE</scope>
    <source>
        <strain evidence="3">Hildebrandi</strain>
    </source>
</reference>
<gene>
    <name evidence="3" type="ORF">IV203_012964</name>
</gene>
<keyword evidence="4" id="KW-1185">Reference proteome</keyword>
<dbReference type="Pfam" id="PF10223">
    <property type="entry name" value="Menorin_N"/>
    <property type="match status" value="1"/>
</dbReference>
<protein>
    <submittedName>
        <fullName evidence="3">DUF2181 domain containing protein</fullName>
    </submittedName>
</protein>
<reference evidence="3" key="1">
    <citation type="journal article" date="2021" name="Sci. Rep.">
        <title>Diploid genomic architecture of Nitzschia inconspicua, an elite biomass production diatom.</title>
        <authorList>
            <person name="Oliver A."/>
            <person name="Podell S."/>
            <person name="Pinowska A."/>
            <person name="Traller J.C."/>
            <person name="Smith S.R."/>
            <person name="McClure R."/>
            <person name="Beliaev A."/>
            <person name="Bohutskyi P."/>
            <person name="Hill E.A."/>
            <person name="Rabines A."/>
            <person name="Zheng H."/>
            <person name="Allen L.Z."/>
            <person name="Kuo A."/>
            <person name="Grigoriev I.V."/>
            <person name="Allen A.E."/>
            <person name="Hazlebeck D."/>
            <person name="Allen E.E."/>
        </authorList>
    </citation>
    <scope>NUCLEOTIDE SEQUENCE</scope>
    <source>
        <strain evidence="3">Hildebrandi</strain>
    </source>
</reference>